<gene>
    <name evidence="1" type="ORF">DU504_13280</name>
</gene>
<keyword evidence="2" id="KW-1185">Reference proteome</keyword>
<dbReference type="AlphaFoldDB" id="A0A368NE36"/>
<dbReference type="EMBL" id="QPHM01000001">
    <property type="protein sequence ID" value="RCU48193.1"/>
    <property type="molecule type" value="Genomic_DNA"/>
</dbReference>
<evidence type="ECO:0000313" key="2">
    <source>
        <dbReference type="Proteomes" id="UP000252189"/>
    </source>
</evidence>
<comment type="caution">
    <text evidence="1">The sequence shown here is derived from an EMBL/GenBank/DDBJ whole genome shotgun (WGS) entry which is preliminary data.</text>
</comment>
<name>A0A368NE36_9EURY</name>
<proteinExistence type="predicted"/>
<sequence>MVGSRRPDGRPTTKPCRYGVVARRASPGTVATRFRERARAEDASMAFVSGENAGRLVSPSSSVGEPVAAVESHARRTVV</sequence>
<organism evidence="1 2">
    <name type="scientific">Haloplanus salinus</name>
    <dbReference type="NCBI Taxonomy" id="1126245"/>
    <lineage>
        <taxon>Archaea</taxon>
        <taxon>Methanobacteriati</taxon>
        <taxon>Methanobacteriota</taxon>
        <taxon>Stenosarchaea group</taxon>
        <taxon>Halobacteria</taxon>
        <taxon>Halobacteriales</taxon>
        <taxon>Haloferacaceae</taxon>
        <taxon>Haloplanus</taxon>
    </lineage>
</organism>
<evidence type="ECO:0000313" key="1">
    <source>
        <dbReference type="EMBL" id="RCU48193.1"/>
    </source>
</evidence>
<dbReference type="Proteomes" id="UP000252189">
    <property type="component" value="Unassembled WGS sequence"/>
</dbReference>
<accession>A0A368NE36</accession>
<evidence type="ECO:0008006" key="3">
    <source>
        <dbReference type="Google" id="ProtNLM"/>
    </source>
</evidence>
<protein>
    <recommendedName>
        <fullName evidence="3">UspA domain-containing protein</fullName>
    </recommendedName>
</protein>
<reference evidence="1 2" key="1">
    <citation type="submission" date="2018-07" db="EMBL/GenBank/DDBJ databases">
        <title>Genome sequences of Haloplanus salinus JCM 18368T.</title>
        <authorList>
            <person name="Kim Y.B."/>
            <person name="Roh S.W."/>
        </authorList>
    </citation>
    <scope>NUCLEOTIDE SEQUENCE [LARGE SCALE GENOMIC DNA]</scope>
    <source>
        <strain evidence="1 2">JCM 18368</strain>
    </source>
</reference>